<dbReference type="AlphaFoldDB" id="A0A1Z5JED4"/>
<dbReference type="InterPro" id="IPR036047">
    <property type="entry name" value="F-box-like_dom_sf"/>
</dbReference>
<comment type="caution">
    <text evidence="7">The sequence shown here is derived from an EMBL/GenBank/DDBJ whole genome shotgun (WGS) entry which is preliminary data.</text>
</comment>
<comment type="subcellular location">
    <subcellularLocation>
        <location evidence="1">Nucleus</location>
    </subcellularLocation>
</comment>
<feature type="region of interest" description="Disordered" evidence="4">
    <location>
        <begin position="134"/>
        <end position="156"/>
    </location>
</feature>
<keyword evidence="3" id="KW-0539">Nucleus</keyword>
<protein>
    <recommendedName>
        <fullName evidence="9">CRC domain-containing protein</fullName>
    </recommendedName>
</protein>
<feature type="compositionally biased region" description="Polar residues" evidence="4">
    <location>
        <begin position="687"/>
        <end position="697"/>
    </location>
</feature>
<dbReference type="Pfam" id="PF12937">
    <property type="entry name" value="F-box-like"/>
    <property type="match status" value="1"/>
</dbReference>
<sequence>MDTTGSHHDPLQSTEIWEGPLGSFGESDSPPRGSPSGYRDHRPSSLFASPHGSPPLSHYQYMHFSDYSTPYGQDREWHQKGTSTAHATPGHFHGRPHPQGHYNIFYEHEPVWRSPPPVDDLFATSARTSPLTRLGGVNMAMTPSNKSTSNLFRSPPGKGFNRSPLRASPHLGLSSSFGIVETPDPQLADAFSPVGPSLVYFEPSGDEHHPKISLTRSSSDEIDAPPLPQRSSKNDSSFKGFLNDFITVPPSGGLQGVTRSPVRKATKVSATKVSASKSAMSSASRIGATTSLQASPVLPSSEVKPTKLWNDGTLNRQMPSVPRNGMRLELGQVGTKYASTQQSFEGINNMMRASSAAYHSAQAYRTAYPPHMYAQPHLQAHRYAPQPHVFQNTQPVSTPKTQTALSSSTPAEVPKLIPPSTVKTSQKSVPASEDSATKENDSGKRSCNCKNSKCLKLYCFCFSAKVYCDGCKCVDCNNLPQFDELREKAIQSARAKNPTAFQQSTSGCRCKRSFCLKKYCDCFVAGQFCGPSCKCVDCQNLAGSQTLIDKRRKMKDSKGAEYAVRVAHEVWQGQRAPQQGPAASPANIRSSKVPAGAVHGHQMPQRTMSHRGYMHPAYMTSSVMGHIGYSTMGVPPVTPMFGQQQRAHEMQMRAMMQHYKPEDQSTNATETKFASSKKRSCPPETSPPVTTSKNTAPRTPPIRIEFDPSSSRKSKSEGEMLTLFGKPKQPKRTVLNIFSFLTNTDIYNASIVSKEWGRIAMDKELWEYSG</sequence>
<dbReference type="EMBL" id="BDSP01000050">
    <property type="protein sequence ID" value="GAX12357.1"/>
    <property type="molecule type" value="Genomic_DNA"/>
</dbReference>
<evidence type="ECO:0008006" key="9">
    <source>
        <dbReference type="Google" id="ProtNLM"/>
    </source>
</evidence>
<evidence type="ECO:0000313" key="7">
    <source>
        <dbReference type="EMBL" id="GAX12357.1"/>
    </source>
</evidence>
<organism evidence="7 8">
    <name type="scientific">Fistulifera solaris</name>
    <name type="common">Oleaginous diatom</name>
    <dbReference type="NCBI Taxonomy" id="1519565"/>
    <lineage>
        <taxon>Eukaryota</taxon>
        <taxon>Sar</taxon>
        <taxon>Stramenopiles</taxon>
        <taxon>Ochrophyta</taxon>
        <taxon>Bacillariophyta</taxon>
        <taxon>Bacillariophyceae</taxon>
        <taxon>Bacillariophycidae</taxon>
        <taxon>Naviculales</taxon>
        <taxon>Naviculaceae</taxon>
        <taxon>Fistulifera</taxon>
    </lineage>
</organism>
<evidence type="ECO:0000259" key="6">
    <source>
        <dbReference type="PROSITE" id="PS51634"/>
    </source>
</evidence>
<dbReference type="InterPro" id="IPR001810">
    <property type="entry name" value="F-box_dom"/>
</dbReference>
<reference evidence="7 8" key="1">
    <citation type="journal article" date="2015" name="Plant Cell">
        <title>Oil accumulation by the oleaginous diatom Fistulifera solaris as revealed by the genome and transcriptome.</title>
        <authorList>
            <person name="Tanaka T."/>
            <person name="Maeda Y."/>
            <person name="Veluchamy A."/>
            <person name="Tanaka M."/>
            <person name="Abida H."/>
            <person name="Marechal E."/>
            <person name="Bowler C."/>
            <person name="Muto M."/>
            <person name="Sunaga Y."/>
            <person name="Tanaka M."/>
            <person name="Yoshino T."/>
            <person name="Taniguchi T."/>
            <person name="Fukuda Y."/>
            <person name="Nemoto M."/>
            <person name="Matsumoto M."/>
            <person name="Wong P.S."/>
            <person name="Aburatani S."/>
            <person name="Fujibuchi W."/>
        </authorList>
    </citation>
    <scope>NUCLEOTIDE SEQUENCE [LARGE SCALE GENOMIC DNA]</scope>
    <source>
        <strain evidence="7 8">JPCC DA0580</strain>
    </source>
</reference>
<dbReference type="GO" id="GO:0006355">
    <property type="term" value="P:regulation of DNA-templated transcription"/>
    <property type="evidence" value="ECO:0007669"/>
    <property type="project" value="TreeGrafter"/>
</dbReference>
<feature type="compositionally biased region" description="Basic and acidic residues" evidence="4">
    <location>
        <begin position="1"/>
        <end position="10"/>
    </location>
</feature>
<dbReference type="SMART" id="SM01114">
    <property type="entry name" value="CXC"/>
    <property type="match status" value="2"/>
</dbReference>
<name>A0A1Z5JED4_FISSO</name>
<dbReference type="SUPFAM" id="SSF81383">
    <property type="entry name" value="F-box domain"/>
    <property type="match status" value="1"/>
</dbReference>
<dbReference type="PROSITE" id="PS51634">
    <property type="entry name" value="CRC"/>
    <property type="match status" value="1"/>
</dbReference>
<evidence type="ECO:0000256" key="1">
    <source>
        <dbReference type="ARBA" id="ARBA00004123"/>
    </source>
</evidence>
<feature type="compositionally biased region" description="Polar residues" evidence="4">
    <location>
        <begin position="390"/>
        <end position="410"/>
    </location>
</feature>
<feature type="compositionally biased region" description="Polar residues" evidence="4">
    <location>
        <begin position="664"/>
        <end position="674"/>
    </location>
</feature>
<evidence type="ECO:0000256" key="3">
    <source>
        <dbReference type="ARBA" id="ARBA00023242"/>
    </source>
</evidence>
<evidence type="ECO:0000259" key="5">
    <source>
        <dbReference type="PROSITE" id="PS50181"/>
    </source>
</evidence>
<feature type="region of interest" description="Disordered" evidence="4">
    <location>
        <begin position="660"/>
        <end position="718"/>
    </location>
</feature>
<dbReference type="Gene3D" id="1.20.1280.50">
    <property type="match status" value="1"/>
</dbReference>
<feature type="region of interest" description="Disordered" evidence="4">
    <location>
        <begin position="390"/>
        <end position="446"/>
    </location>
</feature>
<dbReference type="Pfam" id="PF03638">
    <property type="entry name" value="TCR"/>
    <property type="match status" value="2"/>
</dbReference>
<evidence type="ECO:0000256" key="4">
    <source>
        <dbReference type="SAM" id="MobiDB-lite"/>
    </source>
</evidence>
<dbReference type="GO" id="GO:0005634">
    <property type="term" value="C:nucleus"/>
    <property type="evidence" value="ECO:0007669"/>
    <property type="project" value="UniProtKB-SubCell"/>
</dbReference>
<dbReference type="PANTHER" id="PTHR12446">
    <property type="entry name" value="TESMIN/TSO1-RELATED"/>
    <property type="match status" value="1"/>
</dbReference>
<dbReference type="InterPro" id="IPR005172">
    <property type="entry name" value="CRC"/>
</dbReference>
<dbReference type="InParanoid" id="A0A1Z5JED4"/>
<dbReference type="OrthoDB" id="46687at2759"/>
<proteinExistence type="inferred from homology"/>
<feature type="region of interest" description="Disordered" evidence="4">
    <location>
        <begin position="72"/>
        <end position="97"/>
    </location>
</feature>
<feature type="region of interest" description="Disordered" evidence="4">
    <location>
        <begin position="203"/>
        <end position="238"/>
    </location>
</feature>
<feature type="compositionally biased region" description="Basic and acidic residues" evidence="4">
    <location>
        <begin position="435"/>
        <end position="444"/>
    </location>
</feature>
<accession>A0A1Z5JED4</accession>
<comment type="similarity">
    <text evidence="2">Belongs to the lin-54 family.</text>
</comment>
<keyword evidence="8" id="KW-1185">Reference proteome</keyword>
<feature type="domain" description="CRC" evidence="6">
    <location>
        <begin position="443"/>
        <end position="543"/>
    </location>
</feature>
<dbReference type="PROSITE" id="PS50181">
    <property type="entry name" value="FBOX"/>
    <property type="match status" value="1"/>
</dbReference>
<dbReference type="Proteomes" id="UP000198406">
    <property type="component" value="Unassembled WGS sequence"/>
</dbReference>
<dbReference type="InterPro" id="IPR033467">
    <property type="entry name" value="Tesmin/TSO1-like_CXC"/>
</dbReference>
<evidence type="ECO:0000256" key="2">
    <source>
        <dbReference type="ARBA" id="ARBA00007267"/>
    </source>
</evidence>
<feature type="compositionally biased region" description="Polar residues" evidence="4">
    <location>
        <begin position="141"/>
        <end position="152"/>
    </location>
</feature>
<feature type="region of interest" description="Disordered" evidence="4">
    <location>
        <begin position="1"/>
        <end position="52"/>
    </location>
</feature>
<evidence type="ECO:0000313" key="8">
    <source>
        <dbReference type="Proteomes" id="UP000198406"/>
    </source>
</evidence>
<dbReference type="PANTHER" id="PTHR12446:SF34">
    <property type="entry name" value="PROTEIN LIN-54 HOMOLOG"/>
    <property type="match status" value="1"/>
</dbReference>
<feature type="domain" description="F-box" evidence="5">
    <location>
        <begin position="723"/>
        <end position="769"/>
    </location>
</feature>
<gene>
    <name evidence="7" type="ORF">FisN_1Hh290</name>
</gene>
<dbReference type="InterPro" id="IPR028307">
    <property type="entry name" value="Lin-54_fam"/>
</dbReference>